<dbReference type="InterPro" id="IPR016032">
    <property type="entry name" value="Sig_transdc_resp-reg_C-effctor"/>
</dbReference>
<dbReference type="SUPFAM" id="SSF46894">
    <property type="entry name" value="C-terminal effector domain of the bipartite response regulators"/>
    <property type="match status" value="1"/>
</dbReference>
<organism evidence="8 9">
    <name type="scientific">Desulfobaculum xiamenense</name>
    <dbReference type="NCBI Taxonomy" id="995050"/>
    <lineage>
        <taxon>Bacteria</taxon>
        <taxon>Pseudomonadati</taxon>
        <taxon>Thermodesulfobacteriota</taxon>
        <taxon>Desulfovibrionia</taxon>
        <taxon>Desulfovibrionales</taxon>
        <taxon>Desulfovibrionaceae</taxon>
        <taxon>Desulfobaculum</taxon>
    </lineage>
</organism>
<name>A0A846QJM1_9BACT</name>
<dbReference type="CDD" id="cd06170">
    <property type="entry name" value="LuxR_C_like"/>
    <property type="match status" value="1"/>
</dbReference>
<keyword evidence="2" id="KW-0805">Transcription regulation</keyword>
<dbReference type="GO" id="GO:0003677">
    <property type="term" value="F:DNA binding"/>
    <property type="evidence" value="ECO:0007669"/>
    <property type="project" value="UniProtKB-KW"/>
</dbReference>
<evidence type="ECO:0000256" key="3">
    <source>
        <dbReference type="ARBA" id="ARBA00023125"/>
    </source>
</evidence>
<keyword evidence="4" id="KW-0804">Transcription</keyword>
<keyword evidence="3 8" id="KW-0238">DNA-binding</keyword>
<dbReference type="GO" id="GO:0000160">
    <property type="term" value="P:phosphorelay signal transduction system"/>
    <property type="evidence" value="ECO:0007669"/>
    <property type="project" value="InterPro"/>
</dbReference>
<feature type="modified residue" description="4-aspartylphosphate" evidence="5">
    <location>
        <position position="58"/>
    </location>
</feature>
<dbReference type="EMBL" id="JAATJA010000001">
    <property type="protein sequence ID" value="NJB67270.1"/>
    <property type="molecule type" value="Genomic_DNA"/>
</dbReference>
<evidence type="ECO:0000256" key="2">
    <source>
        <dbReference type="ARBA" id="ARBA00023015"/>
    </source>
</evidence>
<dbReference type="SMART" id="SM00448">
    <property type="entry name" value="REC"/>
    <property type="match status" value="1"/>
</dbReference>
<dbReference type="PANTHER" id="PTHR43214">
    <property type="entry name" value="TWO-COMPONENT RESPONSE REGULATOR"/>
    <property type="match status" value="1"/>
</dbReference>
<dbReference type="AlphaFoldDB" id="A0A846QJM1"/>
<dbReference type="SMART" id="SM00421">
    <property type="entry name" value="HTH_LUXR"/>
    <property type="match status" value="1"/>
</dbReference>
<evidence type="ECO:0000256" key="1">
    <source>
        <dbReference type="ARBA" id="ARBA00022553"/>
    </source>
</evidence>
<dbReference type="InterPro" id="IPR058245">
    <property type="entry name" value="NreC/VraR/RcsB-like_REC"/>
</dbReference>
<proteinExistence type="predicted"/>
<dbReference type="Proteomes" id="UP000580856">
    <property type="component" value="Unassembled WGS sequence"/>
</dbReference>
<dbReference type="Pfam" id="PF00196">
    <property type="entry name" value="GerE"/>
    <property type="match status" value="1"/>
</dbReference>
<evidence type="ECO:0000313" key="8">
    <source>
        <dbReference type="EMBL" id="NJB67270.1"/>
    </source>
</evidence>
<dbReference type="PROSITE" id="PS50043">
    <property type="entry name" value="HTH_LUXR_2"/>
    <property type="match status" value="1"/>
</dbReference>
<keyword evidence="9" id="KW-1185">Reference proteome</keyword>
<feature type="domain" description="Response regulatory" evidence="7">
    <location>
        <begin position="7"/>
        <end position="123"/>
    </location>
</feature>
<dbReference type="RefSeq" id="WP_167940338.1">
    <property type="nucleotide sequence ID" value="NZ_JAATJA010000001.1"/>
</dbReference>
<dbReference type="PROSITE" id="PS50110">
    <property type="entry name" value="RESPONSE_REGULATORY"/>
    <property type="match status" value="1"/>
</dbReference>
<dbReference type="Gene3D" id="3.40.50.2300">
    <property type="match status" value="1"/>
</dbReference>
<reference evidence="8 9" key="1">
    <citation type="submission" date="2020-03" db="EMBL/GenBank/DDBJ databases">
        <title>Genomic Encyclopedia of Type Strains, Phase IV (KMG-IV): sequencing the most valuable type-strain genomes for metagenomic binning, comparative biology and taxonomic classification.</title>
        <authorList>
            <person name="Goeker M."/>
        </authorList>
    </citation>
    <scope>NUCLEOTIDE SEQUENCE [LARGE SCALE GENOMIC DNA]</scope>
    <source>
        <strain evidence="8 9">DSM 24233</strain>
    </source>
</reference>
<dbReference type="InterPro" id="IPR000792">
    <property type="entry name" value="Tscrpt_reg_LuxR_C"/>
</dbReference>
<evidence type="ECO:0000259" key="7">
    <source>
        <dbReference type="PROSITE" id="PS50110"/>
    </source>
</evidence>
<protein>
    <submittedName>
        <fullName evidence="8">DNA-binding NarL/FixJ family response regulator</fullName>
    </submittedName>
</protein>
<dbReference type="PANTHER" id="PTHR43214:SF41">
    <property type="entry name" value="NITRATE_NITRITE RESPONSE REGULATOR PROTEIN NARP"/>
    <property type="match status" value="1"/>
</dbReference>
<sequence>MDDRKHSIVIVDDHPMFREGLKSIIRRDARFDIVGEAGTGRAGLELVRRHRPDLALVDISLPDVNGIHLTAELKQTAPRTRVIIVSMHSKIEHISEAFKAGAHGYVVKESASEGLLKSLETVAAGDYFLDSSVSPTVVRSLMESPLKRGPAKDAEYGTLTPREQEVMRLLAEGLATRQIAAKLFISPKTAENHRANLMRKLNLQSNIELIRYAARLGLIDLDLWVDAPETGKV</sequence>
<keyword evidence="1 5" id="KW-0597">Phosphoprotein</keyword>
<dbReference type="SUPFAM" id="SSF52172">
    <property type="entry name" value="CheY-like"/>
    <property type="match status" value="1"/>
</dbReference>
<evidence type="ECO:0000256" key="5">
    <source>
        <dbReference type="PROSITE-ProRule" id="PRU00169"/>
    </source>
</evidence>
<dbReference type="PRINTS" id="PR00038">
    <property type="entry name" value="HTHLUXR"/>
</dbReference>
<evidence type="ECO:0000313" key="9">
    <source>
        <dbReference type="Proteomes" id="UP000580856"/>
    </source>
</evidence>
<comment type="caution">
    <text evidence="8">The sequence shown here is derived from an EMBL/GenBank/DDBJ whole genome shotgun (WGS) entry which is preliminary data.</text>
</comment>
<dbReference type="InterPro" id="IPR039420">
    <property type="entry name" value="WalR-like"/>
</dbReference>
<accession>A0A846QJM1</accession>
<feature type="domain" description="HTH luxR-type" evidence="6">
    <location>
        <begin position="152"/>
        <end position="217"/>
    </location>
</feature>
<dbReference type="InterPro" id="IPR011006">
    <property type="entry name" value="CheY-like_superfamily"/>
</dbReference>
<dbReference type="InterPro" id="IPR001789">
    <property type="entry name" value="Sig_transdc_resp-reg_receiver"/>
</dbReference>
<evidence type="ECO:0000256" key="4">
    <source>
        <dbReference type="ARBA" id="ARBA00023163"/>
    </source>
</evidence>
<dbReference type="CDD" id="cd17535">
    <property type="entry name" value="REC_NarL-like"/>
    <property type="match status" value="1"/>
</dbReference>
<evidence type="ECO:0000259" key="6">
    <source>
        <dbReference type="PROSITE" id="PS50043"/>
    </source>
</evidence>
<dbReference type="Pfam" id="PF00072">
    <property type="entry name" value="Response_reg"/>
    <property type="match status" value="1"/>
</dbReference>
<dbReference type="GO" id="GO:0006355">
    <property type="term" value="P:regulation of DNA-templated transcription"/>
    <property type="evidence" value="ECO:0007669"/>
    <property type="project" value="InterPro"/>
</dbReference>
<gene>
    <name evidence="8" type="ORF">GGQ74_000910</name>
</gene>